<evidence type="ECO:0000313" key="9">
    <source>
        <dbReference type="EMBL" id="MBM7583963.1"/>
    </source>
</evidence>
<comment type="subcellular location">
    <subcellularLocation>
        <location evidence="1">Membrane</location>
        <topology evidence="1">Multi-pass membrane protein</topology>
    </subcellularLocation>
</comment>
<protein>
    <recommendedName>
        <fullName evidence="11">Spore germination protein</fullName>
    </recommendedName>
</protein>
<keyword evidence="3" id="KW-0813">Transport</keyword>
<dbReference type="Pfam" id="PF03845">
    <property type="entry name" value="Spore_permease"/>
    <property type="match status" value="1"/>
</dbReference>
<dbReference type="Proteomes" id="UP001646157">
    <property type="component" value="Unassembled WGS sequence"/>
</dbReference>
<feature type="transmembrane region" description="Helical" evidence="8">
    <location>
        <begin position="208"/>
        <end position="230"/>
    </location>
</feature>
<feature type="transmembrane region" description="Helical" evidence="8">
    <location>
        <begin position="325"/>
        <end position="349"/>
    </location>
</feature>
<evidence type="ECO:0000256" key="8">
    <source>
        <dbReference type="SAM" id="Phobius"/>
    </source>
</evidence>
<dbReference type="PANTHER" id="PTHR34975:SF2">
    <property type="entry name" value="SPORE GERMINATION PROTEIN A2"/>
    <property type="match status" value="1"/>
</dbReference>
<evidence type="ECO:0000256" key="3">
    <source>
        <dbReference type="ARBA" id="ARBA00022448"/>
    </source>
</evidence>
<organism evidence="9 10">
    <name type="scientific">Rossellomorea pakistanensis</name>
    <dbReference type="NCBI Taxonomy" id="992288"/>
    <lineage>
        <taxon>Bacteria</taxon>
        <taxon>Bacillati</taxon>
        <taxon>Bacillota</taxon>
        <taxon>Bacilli</taxon>
        <taxon>Bacillales</taxon>
        <taxon>Bacillaceae</taxon>
        <taxon>Rossellomorea</taxon>
    </lineage>
</organism>
<evidence type="ECO:0000256" key="5">
    <source>
        <dbReference type="ARBA" id="ARBA00022692"/>
    </source>
</evidence>
<comment type="caution">
    <text evidence="9">The sequence shown here is derived from an EMBL/GenBank/DDBJ whole genome shotgun (WGS) entry which is preliminary data.</text>
</comment>
<name>A0ABS2N806_9BACI</name>
<keyword evidence="4" id="KW-0309">Germination</keyword>
<keyword evidence="7 8" id="KW-0472">Membrane</keyword>
<feature type="transmembrane region" description="Helical" evidence="8">
    <location>
        <begin position="7"/>
        <end position="28"/>
    </location>
</feature>
<keyword evidence="10" id="KW-1185">Reference proteome</keyword>
<proteinExistence type="inferred from homology"/>
<gene>
    <name evidence="9" type="ORF">JOC86_000500</name>
</gene>
<evidence type="ECO:0000256" key="1">
    <source>
        <dbReference type="ARBA" id="ARBA00004141"/>
    </source>
</evidence>
<feature type="transmembrane region" description="Helical" evidence="8">
    <location>
        <begin position="140"/>
        <end position="161"/>
    </location>
</feature>
<dbReference type="PANTHER" id="PTHR34975">
    <property type="entry name" value="SPORE GERMINATION PROTEIN A2"/>
    <property type="match status" value="1"/>
</dbReference>
<evidence type="ECO:0000256" key="2">
    <source>
        <dbReference type="ARBA" id="ARBA00007998"/>
    </source>
</evidence>
<comment type="similarity">
    <text evidence="2">Belongs to the amino acid-polyamine-organocation (APC) superfamily. Spore germination protein (SGP) (TC 2.A.3.9) family.</text>
</comment>
<sequence length="360" mass="41563">MTQRIQIGIVFIIIHLSFGYLVYPNLIYELTKTAHWEVVMFQGFLQLILIWIYIKGLNYFPQNDVIDIYSKMGRWAAIIFLIPFVINLVALAAFNIRLHTEVIISIFLPRTPGWSIMILLFFVSVYTAIKGLGTILRSSIFIFLIVIPLVVFNIFSSVINFDIHNVTPGWDSPHKFWFNIKFFYLLGFSSFLFLGFISSGTKYTFRQLIIVCLSVSIFFLSVVYIPLFIFGQETVVTLTNPFLEAMDSVDISWFSFNRQTMFFGVSLVGLVILANAVILWMIGRIMRKVLKCRIVRSSYWIIGFSIIAFFLALKVPNKSLIEKYFLWSTGAQAYSMVIIPVTIFIYGFLSKRGVWGNEKQ</sequence>
<feature type="transmembrane region" description="Helical" evidence="8">
    <location>
        <begin position="294"/>
        <end position="313"/>
    </location>
</feature>
<evidence type="ECO:0000256" key="7">
    <source>
        <dbReference type="ARBA" id="ARBA00023136"/>
    </source>
</evidence>
<evidence type="ECO:0008006" key="11">
    <source>
        <dbReference type="Google" id="ProtNLM"/>
    </source>
</evidence>
<keyword evidence="6 8" id="KW-1133">Transmembrane helix</keyword>
<dbReference type="RefSeq" id="WP_205168168.1">
    <property type="nucleotide sequence ID" value="NZ_JAFBDZ010000001.1"/>
</dbReference>
<feature type="transmembrane region" description="Helical" evidence="8">
    <location>
        <begin position="75"/>
        <end position="94"/>
    </location>
</feature>
<evidence type="ECO:0000313" key="10">
    <source>
        <dbReference type="Proteomes" id="UP001646157"/>
    </source>
</evidence>
<keyword evidence="5 8" id="KW-0812">Transmembrane</keyword>
<feature type="transmembrane region" description="Helical" evidence="8">
    <location>
        <begin position="34"/>
        <end position="54"/>
    </location>
</feature>
<feature type="transmembrane region" description="Helical" evidence="8">
    <location>
        <begin position="176"/>
        <end position="196"/>
    </location>
</feature>
<reference evidence="9 10" key="1">
    <citation type="submission" date="2021-01" db="EMBL/GenBank/DDBJ databases">
        <title>Genomic Encyclopedia of Type Strains, Phase IV (KMG-IV): sequencing the most valuable type-strain genomes for metagenomic binning, comparative biology and taxonomic classification.</title>
        <authorList>
            <person name="Goeker M."/>
        </authorList>
    </citation>
    <scope>NUCLEOTIDE SEQUENCE [LARGE SCALE GENOMIC DNA]</scope>
    <source>
        <strain evidence="9 10">DSM 24834</strain>
    </source>
</reference>
<evidence type="ECO:0000256" key="4">
    <source>
        <dbReference type="ARBA" id="ARBA00022544"/>
    </source>
</evidence>
<evidence type="ECO:0000256" key="6">
    <source>
        <dbReference type="ARBA" id="ARBA00022989"/>
    </source>
</evidence>
<feature type="transmembrane region" description="Helical" evidence="8">
    <location>
        <begin position="114"/>
        <end position="133"/>
    </location>
</feature>
<dbReference type="EMBL" id="JAFBDZ010000001">
    <property type="protein sequence ID" value="MBM7583963.1"/>
    <property type="molecule type" value="Genomic_DNA"/>
</dbReference>
<dbReference type="InterPro" id="IPR004761">
    <property type="entry name" value="Spore_GerAB"/>
</dbReference>
<feature type="transmembrane region" description="Helical" evidence="8">
    <location>
        <begin position="261"/>
        <end position="282"/>
    </location>
</feature>
<accession>A0ABS2N806</accession>